<accession>A0ACC1KEC2</accession>
<name>A0ACC1KEC2_9FUNG</name>
<proteinExistence type="predicted"/>
<gene>
    <name evidence="1" type="ORF">GGI18_002819</name>
</gene>
<dbReference type="Proteomes" id="UP001140066">
    <property type="component" value="Unassembled WGS sequence"/>
</dbReference>
<reference evidence="1" key="1">
    <citation type="submission" date="2022-07" db="EMBL/GenBank/DDBJ databases">
        <title>Phylogenomic reconstructions and comparative analyses of Kickxellomycotina fungi.</title>
        <authorList>
            <person name="Reynolds N.K."/>
            <person name="Stajich J.E."/>
            <person name="Barry K."/>
            <person name="Grigoriev I.V."/>
            <person name="Crous P."/>
            <person name="Smith M.E."/>
        </authorList>
    </citation>
    <scope>NUCLEOTIDE SEQUENCE</scope>
    <source>
        <strain evidence="1">BCRC 34191</strain>
    </source>
</reference>
<comment type="caution">
    <text evidence="1">The sequence shown here is derived from an EMBL/GenBank/DDBJ whole genome shotgun (WGS) entry which is preliminary data.</text>
</comment>
<protein>
    <submittedName>
        <fullName evidence="1">Uncharacterized protein</fullName>
    </submittedName>
</protein>
<sequence>MSYDGGKTFAVIHRELQYCFVGKKPSGTTNEVSVSSYTFDLPKDLPSSDKAIFAWSWVNASGNREFYMNCADVAIKGGSSNSYTGTEMVIANYGDFPLINEFNGNYENGMDLYKNAKRITVSPSGAKSSGGNVVEPSEEEEVVSPPRGKILAPRDVEGEKCDPEVTEQEGGGNSEDNPEDNPEGDSEEV</sequence>
<dbReference type="EMBL" id="JANBUK010000790">
    <property type="protein sequence ID" value="KAJ2788684.1"/>
    <property type="molecule type" value="Genomic_DNA"/>
</dbReference>
<keyword evidence="2" id="KW-1185">Reference proteome</keyword>
<organism evidence="1 2">
    <name type="scientific">Coemansia linderi</name>
    <dbReference type="NCBI Taxonomy" id="2663919"/>
    <lineage>
        <taxon>Eukaryota</taxon>
        <taxon>Fungi</taxon>
        <taxon>Fungi incertae sedis</taxon>
        <taxon>Zoopagomycota</taxon>
        <taxon>Kickxellomycotina</taxon>
        <taxon>Kickxellomycetes</taxon>
        <taxon>Kickxellales</taxon>
        <taxon>Kickxellaceae</taxon>
        <taxon>Coemansia</taxon>
    </lineage>
</organism>
<evidence type="ECO:0000313" key="2">
    <source>
        <dbReference type="Proteomes" id="UP001140066"/>
    </source>
</evidence>
<evidence type="ECO:0000313" key="1">
    <source>
        <dbReference type="EMBL" id="KAJ2788684.1"/>
    </source>
</evidence>